<dbReference type="GO" id="GO:0003677">
    <property type="term" value="F:DNA binding"/>
    <property type="evidence" value="ECO:0007669"/>
    <property type="project" value="InterPro"/>
</dbReference>
<dbReference type="InterPro" id="IPR006935">
    <property type="entry name" value="Helicase/UvrB_N"/>
</dbReference>
<proteinExistence type="predicted"/>
<evidence type="ECO:0000313" key="4">
    <source>
        <dbReference type="Proteomes" id="UP000673383"/>
    </source>
</evidence>
<dbReference type="PROSITE" id="PS51192">
    <property type="entry name" value="HELICASE_ATP_BIND_1"/>
    <property type="match status" value="1"/>
</dbReference>
<keyword evidence="3" id="KW-0067">ATP-binding</keyword>
<dbReference type="Gene3D" id="3.40.50.300">
    <property type="entry name" value="P-loop containing nucleotide triphosphate hydrolases"/>
    <property type="match status" value="2"/>
</dbReference>
<protein>
    <submittedName>
        <fullName evidence="3">Superfamily II DNA or RNA helicase</fullName>
    </submittedName>
</protein>
<evidence type="ECO:0000259" key="2">
    <source>
        <dbReference type="PROSITE" id="PS51192"/>
    </source>
</evidence>
<keyword evidence="3" id="KW-0347">Helicase</keyword>
<dbReference type="Pfam" id="PF00271">
    <property type="entry name" value="Helicase_C"/>
    <property type="match status" value="1"/>
</dbReference>
<dbReference type="Proteomes" id="UP000673383">
    <property type="component" value="Unassembled WGS sequence"/>
</dbReference>
<dbReference type="Pfam" id="PF04851">
    <property type="entry name" value="ResIII"/>
    <property type="match status" value="1"/>
</dbReference>
<evidence type="ECO:0000313" key="3">
    <source>
        <dbReference type="EMBL" id="MBP1299337.1"/>
    </source>
</evidence>
<dbReference type="GO" id="GO:0016787">
    <property type="term" value="F:hydrolase activity"/>
    <property type="evidence" value="ECO:0007669"/>
    <property type="project" value="InterPro"/>
</dbReference>
<dbReference type="EMBL" id="JAFICZ010000001">
    <property type="protein sequence ID" value="MBP1299337.1"/>
    <property type="molecule type" value="Genomic_DNA"/>
</dbReference>
<dbReference type="InterPro" id="IPR014001">
    <property type="entry name" value="Helicase_ATP-bd"/>
</dbReference>
<dbReference type="GO" id="GO:0005829">
    <property type="term" value="C:cytosol"/>
    <property type="evidence" value="ECO:0007669"/>
    <property type="project" value="TreeGrafter"/>
</dbReference>
<dbReference type="SMART" id="SM00487">
    <property type="entry name" value="DEXDc"/>
    <property type="match status" value="1"/>
</dbReference>
<reference evidence="3" key="1">
    <citation type="submission" date="2021-02" db="EMBL/GenBank/DDBJ databases">
        <title>Genomic Encyclopedia of Type Strains, Phase IV (KMG-V): Genome sequencing to study the core and pangenomes of soil and plant-associated prokaryotes.</title>
        <authorList>
            <person name="Whitman W."/>
        </authorList>
    </citation>
    <scope>NUCLEOTIDE SEQUENCE</scope>
    <source>
        <strain evidence="3">USDA 406</strain>
    </source>
</reference>
<accession>A0A8I1YH44</accession>
<dbReference type="RefSeq" id="WP_172648369.1">
    <property type="nucleotide sequence ID" value="NZ_JAFICZ010000001.1"/>
</dbReference>
<dbReference type="PANTHER" id="PTHR47396">
    <property type="entry name" value="TYPE I RESTRICTION ENZYME ECOKI R PROTEIN"/>
    <property type="match status" value="1"/>
</dbReference>
<name>A0A8I1YH44_BRAEL</name>
<organism evidence="3 4">
    <name type="scientific">Bradyrhizobium elkanii</name>
    <dbReference type="NCBI Taxonomy" id="29448"/>
    <lineage>
        <taxon>Bacteria</taxon>
        <taxon>Pseudomonadati</taxon>
        <taxon>Pseudomonadota</taxon>
        <taxon>Alphaproteobacteria</taxon>
        <taxon>Hyphomicrobiales</taxon>
        <taxon>Nitrobacteraceae</taxon>
        <taxon>Bradyrhizobium</taxon>
    </lineage>
</organism>
<comment type="caution">
    <text evidence="3">The sequence shown here is derived from an EMBL/GenBank/DDBJ whole genome shotgun (WGS) entry which is preliminary data.</text>
</comment>
<evidence type="ECO:0000256" key="1">
    <source>
        <dbReference type="SAM" id="MobiDB-lite"/>
    </source>
</evidence>
<keyword evidence="3" id="KW-0547">Nucleotide-binding</keyword>
<feature type="region of interest" description="Disordered" evidence="1">
    <location>
        <begin position="1"/>
        <end position="20"/>
    </location>
</feature>
<dbReference type="InterPro" id="IPR050742">
    <property type="entry name" value="Helicase_Restrict-Modif_Enz"/>
</dbReference>
<sequence>MPSTFQNRTPNVDGNQELREPQRQAYRHLADFAQEITNEREVGIVLPVGCGKSGTIAITPFAFRSARTLVVAPNVAIAKQLLRDVDPSASNHFYSARRILAGSPYPEPVEIRGTTVNRSDLDDSEIVVTNIQQLQGADNRWLQDLPADFFDLILFDEGHHNVAATWTALKEKFPAAKIVNFSATPLRADGELMAGRILYSYPISSAIQAGYVKRLKAVVLNPRTLRYVRNEDGQEIEVSLDEVRRLGEEDADFRRSIVTSAETLNTIVDASIRELDRLRAESGDRTLKIIASALNFAHCHQIVEAYRARARRADYVHSREDGAANLRVMQRLENDQLDVIVQVRKLGEGFDHQKLAVAAVFSVFGNLSPFVQFVGRIMRVVDQNAPDSLRNRGVVVFHAGANVARRWEDFQRYSHADQEFFDQLLPIEGLDFSVGDEIEVEPLPRDIREGMEVRGQTGVHIEEIPLLEDQAALEALRLLQGRGYSPDQVRDAMQELQPVPVTRQRQRQAARGGLDARITTATGRVLAERGVNPEGRTLDRSRRGLSNYVVLKSAIDRQANALVGRGSGQRHEFSRDELDRIEADFDGVVARAVAEVFGG</sequence>
<dbReference type="AlphaFoldDB" id="A0A8I1YH44"/>
<feature type="compositionally biased region" description="Polar residues" evidence="1">
    <location>
        <begin position="1"/>
        <end position="14"/>
    </location>
</feature>
<gene>
    <name evidence="3" type="ORF">JOH49_009090</name>
</gene>
<dbReference type="PANTHER" id="PTHR47396:SF1">
    <property type="entry name" value="ATP-DEPENDENT HELICASE IRC3-RELATED"/>
    <property type="match status" value="1"/>
</dbReference>
<dbReference type="CDD" id="cd18785">
    <property type="entry name" value="SF2_C"/>
    <property type="match status" value="1"/>
</dbReference>
<dbReference type="GO" id="GO:0004386">
    <property type="term" value="F:helicase activity"/>
    <property type="evidence" value="ECO:0007669"/>
    <property type="project" value="UniProtKB-KW"/>
</dbReference>
<feature type="domain" description="Helicase ATP-binding" evidence="2">
    <location>
        <begin position="33"/>
        <end position="203"/>
    </location>
</feature>
<keyword evidence="3" id="KW-0378">Hydrolase</keyword>
<dbReference type="SUPFAM" id="SSF52540">
    <property type="entry name" value="P-loop containing nucleoside triphosphate hydrolases"/>
    <property type="match status" value="1"/>
</dbReference>
<dbReference type="GO" id="GO:0005524">
    <property type="term" value="F:ATP binding"/>
    <property type="evidence" value="ECO:0007669"/>
    <property type="project" value="InterPro"/>
</dbReference>
<dbReference type="InterPro" id="IPR027417">
    <property type="entry name" value="P-loop_NTPase"/>
</dbReference>
<dbReference type="InterPro" id="IPR001650">
    <property type="entry name" value="Helicase_C-like"/>
</dbReference>